<gene>
    <name evidence="2" type="ORF">N0V87_002517</name>
</gene>
<reference evidence="2" key="1">
    <citation type="submission" date="2022-10" db="EMBL/GenBank/DDBJ databases">
        <title>Tapping the CABI collections for fungal endophytes: first genome assemblies for Collariella, Neodidymelliopsis, Ascochyta clinopodiicola, Didymella pomorum, Didymosphaeria variabile, Neocosmospora piperis and Neocucurbitaria cava.</title>
        <authorList>
            <person name="Hill R."/>
        </authorList>
    </citation>
    <scope>NUCLEOTIDE SEQUENCE</scope>
    <source>
        <strain evidence="2">IMI 360193</strain>
    </source>
</reference>
<sequence length="402" mass="44935">MGANAASLAGLANSTKNPTIMAKARAAYGSALRMTNSALSAKKTTVKDSTLMSVIMLGLYESIAFPDKKSTQTWYKHVQGASALLVLRGTDQFKSNVARRIFHQFYGITMLCSLESGEAVPDGMRDLYEFCNPTSDYAVQGRQWTTRMSLFMQDSIDLNRDKDSDPVTMVTKAINLDRELDSIKALIPKVWQYETVHLEQPSDYVHGSFYHIYMDPWIAQMWNNLRLCRMHLYKVIRQQLWRGRACDPPLFTEEEVAPQIAAAEKVIRTTTAAICASVPQLTGMIIFPEWPAPKSRGSPAGLQPEITGQEDSRYQIHPPGTFLDPGRPTCMYHLSWPLYAAGSSDLSSSEMRQYAIDMLHFVALRIGTRQAVVLAEALKDMQRSTPPQSSPTEPVLTYAFGT</sequence>
<dbReference type="AlphaFoldDB" id="A0A9W8X457"/>
<organism evidence="2 3">
    <name type="scientific">Didymella glomerata</name>
    <dbReference type="NCBI Taxonomy" id="749621"/>
    <lineage>
        <taxon>Eukaryota</taxon>
        <taxon>Fungi</taxon>
        <taxon>Dikarya</taxon>
        <taxon>Ascomycota</taxon>
        <taxon>Pezizomycotina</taxon>
        <taxon>Dothideomycetes</taxon>
        <taxon>Pleosporomycetidae</taxon>
        <taxon>Pleosporales</taxon>
        <taxon>Pleosporineae</taxon>
        <taxon>Didymellaceae</taxon>
        <taxon>Didymella</taxon>
    </lineage>
</organism>
<dbReference type="OrthoDB" id="5429770at2759"/>
<evidence type="ECO:0000313" key="2">
    <source>
        <dbReference type="EMBL" id="KAJ4340532.1"/>
    </source>
</evidence>
<name>A0A9W8X457_9PLEO</name>
<dbReference type="PANTHER" id="PTHR38791">
    <property type="entry name" value="ZN(II)2CYS6 TRANSCRIPTION FACTOR (EUROFUNG)-RELATED-RELATED"/>
    <property type="match status" value="1"/>
</dbReference>
<dbReference type="PANTHER" id="PTHR38791:SF5">
    <property type="entry name" value="TRANSCRIPTION FACTOR DBAG-RELATED"/>
    <property type="match status" value="1"/>
</dbReference>
<dbReference type="Proteomes" id="UP001140562">
    <property type="component" value="Unassembled WGS sequence"/>
</dbReference>
<proteinExistence type="predicted"/>
<evidence type="ECO:0000313" key="3">
    <source>
        <dbReference type="Proteomes" id="UP001140562"/>
    </source>
</evidence>
<keyword evidence="3" id="KW-1185">Reference proteome</keyword>
<dbReference type="EMBL" id="JAPEUV010000016">
    <property type="protein sequence ID" value="KAJ4340532.1"/>
    <property type="molecule type" value="Genomic_DNA"/>
</dbReference>
<dbReference type="InterPro" id="IPR053175">
    <property type="entry name" value="DHMBA_Reg_Transcription_Factor"/>
</dbReference>
<feature type="region of interest" description="Disordered" evidence="1">
    <location>
        <begin position="382"/>
        <end position="402"/>
    </location>
</feature>
<feature type="compositionally biased region" description="Polar residues" evidence="1">
    <location>
        <begin position="383"/>
        <end position="392"/>
    </location>
</feature>
<accession>A0A9W8X457</accession>
<dbReference type="InterPro" id="IPR021858">
    <property type="entry name" value="Fun_TF"/>
</dbReference>
<comment type="caution">
    <text evidence="2">The sequence shown here is derived from an EMBL/GenBank/DDBJ whole genome shotgun (WGS) entry which is preliminary data.</text>
</comment>
<protein>
    <submittedName>
        <fullName evidence="2">Uncharacterized protein</fullName>
    </submittedName>
</protein>
<evidence type="ECO:0000256" key="1">
    <source>
        <dbReference type="SAM" id="MobiDB-lite"/>
    </source>
</evidence>
<dbReference type="Pfam" id="PF11951">
    <property type="entry name" value="Fungal_trans_2"/>
    <property type="match status" value="1"/>
</dbReference>